<reference evidence="2" key="1">
    <citation type="journal article" date="2022" name="Cell">
        <title>Design, construction, and in vivo augmentation of a complex gut microbiome.</title>
        <authorList>
            <person name="Cheng A.G."/>
            <person name="Ho P.Y."/>
            <person name="Aranda-Diaz A."/>
            <person name="Jain S."/>
            <person name="Yu F.B."/>
            <person name="Meng X."/>
            <person name="Wang M."/>
            <person name="Iakiviak M."/>
            <person name="Nagashima K."/>
            <person name="Zhao A."/>
            <person name="Murugkar P."/>
            <person name="Patil A."/>
            <person name="Atabakhsh K."/>
            <person name="Weakley A."/>
            <person name="Yan J."/>
            <person name="Brumbaugh A.R."/>
            <person name="Higginbottom S."/>
            <person name="Dimas A."/>
            <person name="Shiver A.L."/>
            <person name="Deutschbauer A."/>
            <person name="Neff N."/>
            <person name="Sonnenburg J.L."/>
            <person name="Huang K.C."/>
            <person name="Fischbach M.A."/>
        </authorList>
    </citation>
    <scope>NUCLEOTIDE SEQUENCE</scope>
    <source>
        <strain evidence="2">DSM 19829</strain>
    </source>
</reference>
<gene>
    <name evidence="2" type="ORF">NQ502_05820</name>
</gene>
<name>A0ABY5VK64_9FIRM</name>
<dbReference type="PANTHER" id="PTHR43236:SF2">
    <property type="entry name" value="BLL0069 PROTEIN"/>
    <property type="match status" value="1"/>
</dbReference>
<dbReference type="PANTHER" id="PTHR43236">
    <property type="entry name" value="ANTITOXIN HIGA1"/>
    <property type="match status" value="1"/>
</dbReference>
<accession>A0ABY5VK64</accession>
<dbReference type="Pfam" id="PF06114">
    <property type="entry name" value="Peptidase_M78"/>
    <property type="match status" value="1"/>
</dbReference>
<dbReference type="EMBL" id="CP102290">
    <property type="protein sequence ID" value="UWP60553.1"/>
    <property type="molecule type" value="Genomic_DNA"/>
</dbReference>
<evidence type="ECO:0000313" key="2">
    <source>
        <dbReference type="EMBL" id="UWP60553.1"/>
    </source>
</evidence>
<dbReference type="Proteomes" id="UP001060164">
    <property type="component" value="Chromosome"/>
</dbReference>
<dbReference type="InterPro" id="IPR052345">
    <property type="entry name" value="Rad_response_metalloprotease"/>
</dbReference>
<dbReference type="Gene3D" id="1.10.10.2910">
    <property type="match status" value="1"/>
</dbReference>
<feature type="domain" description="IrrE N-terminal-like" evidence="1">
    <location>
        <begin position="62"/>
        <end position="138"/>
    </location>
</feature>
<sequence>MTHEEIEWKILEVFQKCNVRSFPINLFDIIEQHGYECIEYTEQSEVKQEACQQISDDAFRLNNKVYYNDQAMFCRRRFSLAHEIGHIVLGHRTPYTNVKEREANYFASRLLAPRIAIYYAECKNANDVSKIFQMTYEASSYAFDDYRRWRRYAIYHKKHSLDKLMYKQFYNDTQKCFVWSIRKCLGCKTELFNQLEDKCDYCKMYTHRPDYLYEENKRLVTNARDRISQAAEYIPGFNDAADLRERNESRE</sequence>
<evidence type="ECO:0000259" key="1">
    <source>
        <dbReference type="Pfam" id="PF06114"/>
    </source>
</evidence>
<protein>
    <submittedName>
        <fullName evidence="2">ImmA/IrrE family metallo-endopeptidase</fullName>
    </submittedName>
</protein>
<evidence type="ECO:0000313" key="3">
    <source>
        <dbReference type="Proteomes" id="UP001060164"/>
    </source>
</evidence>
<dbReference type="InterPro" id="IPR010359">
    <property type="entry name" value="IrrE_HExxH"/>
</dbReference>
<proteinExistence type="predicted"/>
<organism evidence="2 3">
    <name type="scientific">Ruminococcus gauvreauii</name>
    <dbReference type="NCBI Taxonomy" id="438033"/>
    <lineage>
        <taxon>Bacteria</taxon>
        <taxon>Bacillati</taxon>
        <taxon>Bacillota</taxon>
        <taxon>Clostridia</taxon>
        <taxon>Eubacteriales</taxon>
        <taxon>Oscillospiraceae</taxon>
        <taxon>Ruminococcus</taxon>
    </lineage>
</organism>
<keyword evidence="3" id="KW-1185">Reference proteome</keyword>
<dbReference type="RefSeq" id="WP_049898367.1">
    <property type="nucleotide sequence ID" value="NZ_CABLBR010000031.1"/>
</dbReference>